<name>A0ACB5TKM4_CANBO</name>
<dbReference type="Proteomes" id="UP001165101">
    <property type="component" value="Unassembled WGS sequence"/>
</dbReference>
<sequence>MEDVHTYVSNFGERLDWGYFAIFDGHAGKQAAKWCGSNLHNILVEKVLKEDNIDLRINLNNSFIQADKMMDSQLGSRSSGCTAAVAVLRWEEEIDDSSKSINQGTTTKITTPTTATTTTTANTNTTINTKDTPFDFIPTNKHKRMLYTANVGDTRLILCRKGKAIRLSYDHKSIDKKEQQRIVKAGGIMLKSRVNGVLAVTRSLGDNYMKNLVIGSPYTTATALTKDDSFLIIACDGLWDVCSDQNAVDLIKDIDDPKKASSILCNYAISKSTTDNVTVMVVKFDTEVFKYKKLNNSSSLSSVPMIDTDTIGTTSLNSQKDNNSSNKSMNSNPNSIDSKSSENNNTNNNENKNEDASNRTKFNQWNNNNNSNSISNLQNSTISEKIDKSLVNSIELHSQNSITEPTVI</sequence>
<keyword evidence="2" id="KW-1185">Reference proteome</keyword>
<proteinExistence type="predicted"/>
<comment type="caution">
    <text evidence="1">The sequence shown here is derived from an EMBL/GenBank/DDBJ whole genome shotgun (WGS) entry which is preliminary data.</text>
</comment>
<dbReference type="EMBL" id="BSXV01000684">
    <property type="protein sequence ID" value="GME90177.1"/>
    <property type="molecule type" value="Genomic_DNA"/>
</dbReference>
<evidence type="ECO:0000313" key="2">
    <source>
        <dbReference type="Proteomes" id="UP001165101"/>
    </source>
</evidence>
<gene>
    <name evidence="1" type="ORF">Cboi01_000173200</name>
</gene>
<evidence type="ECO:0000313" key="1">
    <source>
        <dbReference type="EMBL" id="GME90177.1"/>
    </source>
</evidence>
<accession>A0ACB5TKM4</accession>
<protein>
    <submittedName>
        <fullName evidence="1">Unnamed protein product</fullName>
    </submittedName>
</protein>
<organism evidence="1 2">
    <name type="scientific">Candida boidinii</name>
    <name type="common">Yeast</name>
    <dbReference type="NCBI Taxonomy" id="5477"/>
    <lineage>
        <taxon>Eukaryota</taxon>
        <taxon>Fungi</taxon>
        <taxon>Dikarya</taxon>
        <taxon>Ascomycota</taxon>
        <taxon>Saccharomycotina</taxon>
        <taxon>Pichiomycetes</taxon>
        <taxon>Pichiales</taxon>
        <taxon>Pichiaceae</taxon>
        <taxon>Ogataea</taxon>
        <taxon>Ogataea/Candida clade</taxon>
    </lineage>
</organism>
<reference evidence="1" key="1">
    <citation type="submission" date="2023-04" db="EMBL/GenBank/DDBJ databases">
        <title>Candida boidinii NBRC 1967.</title>
        <authorList>
            <person name="Ichikawa N."/>
            <person name="Sato H."/>
            <person name="Tonouchi N."/>
        </authorList>
    </citation>
    <scope>NUCLEOTIDE SEQUENCE</scope>
    <source>
        <strain evidence="1">NBRC 1967</strain>
    </source>
</reference>